<comment type="caution">
    <text evidence="2">The sequence shown here is derived from an EMBL/GenBank/DDBJ whole genome shotgun (WGS) entry which is preliminary data.</text>
</comment>
<evidence type="ECO:0000313" key="3">
    <source>
        <dbReference type="Proteomes" id="UP001201812"/>
    </source>
</evidence>
<proteinExistence type="predicted"/>
<reference evidence="2" key="1">
    <citation type="submission" date="2022-01" db="EMBL/GenBank/DDBJ databases">
        <title>Genome Sequence Resource for Two Populations of Ditylenchus destructor, the Migratory Endoparasitic Phytonematode.</title>
        <authorList>
            <person name="Zhang H."/>
            <person name="Lin R."/>
            <person name="Xie B."/>
        </authorList>
    </citation>
    <scope>NUCLEOTIDE SEQUENCE</scope>
    <source>
        <strain evidence="2">BazhouSP</strain>
    </source>
</reference>
<feature type="transmembrane region" description="Helical" evidence="1">
    <location>
        <begin position="125"/>
        <end position="148"/>
    </location>
</feature>
<keyword evidence="1" id="KW-0472">Membrane</keyword>
<evidence type="ECO:0000313" key="2">
    <source>
        <dbReference type="EMBL" id="KAI1711058.1"/>
    </source>
</evidence>
<gene>
    <name evidence="2" type="ORF">DdX_10304</name>
</gene>
<feature type="transmembrane region" description="Helical" evidence="1">
    <location>
        <begin position="12"/>
        <end position="33"/>
    </location>
</feature>
<dbReference type="EMBL" id="JAKKPZ010000023">
    <property type="protein sequence ID" value="KAI1711058.1"/>
    <property type="molecule type" value="Genomic_DNA"/>
</dbReference>
<keyword evidence="3" id="KW-1185">Reference proteome</keyword>
<protein>
    <submittedName>
        <fullName evidence="2">Uncharacterized protein</fullName>
    </submittedName>
</protein>
<name>A0AAD4MZ64_9BILA</name>
<keyword evidence="1" id="KW-0812">Transmembrane</keyword>
<dbReference type="AlphaFoldDB" id="A0AAD4MZ64"/>
<sequence>MNDIRRMQRYSLPVWLGISLVYILQTAECAAYLPQSNNVDQRAPYTVATSKRFGTQEVPGREEPIIRPNPGQRIFFSRDTCLKQCLVDCQPMFAENDNTLHVCPRLKPAEKSLHERLMAEASWPWLLFLFVLGASLLFCVLCVCWSCCCREGGMCAWSPTSTGRHSNSSHEPLATDRRIEEIINEHPSCPNNRLTGSKYVVDV</sequence>
<organism evidence="2 3">
    <name type="scientific">Ditylenchus destructor</name>
    <dbReference type="NCBI Taxonomy" id="166010"/>
    <lineage>
        <taxon>Eukaryota</taxon>
        <taxon>Metazoa</taxon>
        <taxon>Ecdysozoa</taxon>
        <taxon>Nematoda</taxon>
        <taxon>Chromadorea</taxon>
        <taxon>Rhabditida</taxon>
        <taxon>Tylenchina</taxon>
        <taxon>Tylenchomorpha</taxon>
        <taxon>Sphaerularioidea</taxon>
        <taxon>Anguinidae</taxon>
        <taxon>Anguininae</taxon>
        <taxon>Ditylenchus</taxon>
    </lineage>
</organism>
<evidence type="ECO:0000256" key="1">
    <source>
        <dbReference type="SAM" id="Phobius"/>
    </source>
</evidence>
<accession>A0AAD4MZ64</accession>
<keyword evidence="1" id="KW-1133">Transmembrane helix</keyword>
<dbReference type="Proteomes" id="UP001201812">
    <property type="component" value="Unassembled WGS sequence"/>
</dbReference>